<gene>
    <name evidence="3" type="ORF">IZO911_LOCUS26519</name>
    <name evidence="6" type="ORF">KXQ929_LOCUS37087</name>
    <name evidence="5" type="ORF">OKA104_LOCUS29864</name>
    <name evidence="4" type="ORF">OXD698_LOCUS19903</name>
    <name evidence="2" type="ORF">VCS650_LOCUS11441</name>
</gene>
<proteinExistence type="predicted"/>
<dbReference type="EMBL" id="CAJOAY010003106">
    <property type="protein sequence ID" value="CAF4002418.1"/>
    <property type="molecule type" value="Genomic_DNA"/>
</dbReference>
<name>A0A819DHZ9_9BILA</name>
<feature type="compositionally biased region" description="Pro residues" evidence="1">
    <location>
        <begin position="45"/>
        <end position="62"/>
    </location>
</feature>
<evidence type="ECO:0000313" key="5">
    <source>
        <dbReference type="EMBL" id="CAF4002418.1"/>
    </source>
</evidence>
<organism evidence="4 7">
    <name type="scientific">Adineta steineri</name>
    <dbReference type="NCBI Taxonomy" id="433720"/>
    <lineage>
        <taxon>Eukaryota</taxon>
        <taxon>Metazoa</taxon>
        <taxon>Spiralia</taxon>
        <taxon>Gnathifera</taxon>
        <taxon>Rotifera</taxon>
        <taxon>Eurotatoria</taxon>
        <taxon>Bdelloidea</taxon>
        <taxon>Adinetida</taxon>
        <taxon>Adinetidae</taxon>
        <taxon>Adineta</taxon>
    </lineage>
</organism>
<evidence type="ECO:0000313" key="2">
    <source>
        <dbReference type="EMBL" id="CAF0940026.1"/>
    </source>
</evidence>
<feature type="region of interest" description="Disordered" evidence="1">
    <location>
        <begin position="34"/>
        <end position="64"/>
    </location>
</feature>
<evidence type="ECO:0000313" key="6">
    <source>
        <dbReference type="EMBL" id="CAF4147893.1"/>
    </source>
</evidence>
<dbReference type="Proteomes" id="UP000663891">
    <property type="component" value="Unassembled WGS sequence"/>
</dbReference>
<evidence type="ECO:0000313" key="3">
    <source>
        <dbReference type="EMBL" id="CAF1164403.1"/>
    </source>
</evidence>
<evidence type="ECO:0000313" key="4">
    <source>
        <dbReference type="EMBL" id="CAF3828465.1"/>
    </source>
</evidence>
<dbReference type="EMBL" id="CAJNOE010000347">
    <property type="protein sequence ID" value="CAF1164403.1"/>
    <property type="molecule type" value="Genomic_DNA"/>
</dbReference>
<dbReference type="Proteomes" id="UP000663844">
    <property type="component" value="Unassembled WGS sequence"/>
</dbReference>
<dbReference type="EMBL" id="CAJNON010000085">
    <property type="protein sequence ID" value="CAF0940026.1"/>
    <property type="molecule type" value="Genomic_DNA"/>
</dbReference>
<accession>A0A819DHZ9</accession>
<evidence type="ECO:0000313" key="7">
    <source>
        <dbReference type="Proteomes" id="UP000663844"/>
    </source>
</evidence>
<dbReference type="Proteomes" id="UP000663868">
    <property type="component" value="Unassembled WGS sequence"/>
</dbReference>
<dbReference type="Proteomes" id="UP000663860">
    <property type="component" value="Unassembled WGS sequence"/>
</dbReference>
<dbReference type="AlphaFoldDB" id="A0A819DHZ9"/>
<reference evidence="4" key="1">
    <citation type="submission" date="2021-02" db="EMBL/GenBank/DDBJ databases">
        <authorList>
            <person name="Nowell W R."/>
        </authorList>
    </citation>
    <scope>NUCLEOTIDE SEQUENCE</scope>
</reference>
<protein>
    <submittedName>
        <fullName evidence="4">Uncharacterized protein</fullName>
    </submittedName>
</protein>
<dbReference type="EMBL" id="CAJOAZ010001554">
    <property type="protein sequence ID" value="CAF3828465.1"/>
    <property type="molecule type" value="Genomic_DNA"/>
</dbReference>
<dbReference type="Proteomes" id="UP000663881">
    <property type="component" value="Unassembled WGS sequence"/>
</dbReference>
<dbReference type="EMBL" id="CAJOBB010006008">
    <property type="protein sequence ID" value="CAF4147893.1"/>
    <property type="molecule type" value="Genomic_DNA"/>
</dbReference>
<evidence type="ECO:0000256" key="1">
    <source>
        <dbReference type="SAM" id="MobiDB-lite"/>
    </source>
</evidence>
<comment type="caution">
    <text evidence="4">The sequence shown here is derived from an EMBL/GenBank/DDBJ whole genome shotgun (WGS) entry which is preliminary data.</text>
</comment>
<sequence>MYVSTTSPDDALKKRYAELAEKTTMAITIEGLPTNINDRPAIPNSLPPLPRYEPPPSTPSPILPHRDDWCRCKH</sequence>